<evidence type="ECO:0000313" key="2">
    <source>
        <dbReference type="EMBL" id="GMT36517.1"/>
    </source>
</evidence>
<feature type="non-terminal residue" evidence="2">
    <location>
        <position position="1"/>
    </location>
</feature>
<proteinExistence type="predicted"/>
<feature type="transmembrane region" description="Helical" evidence="1">
    <location>
        <begin position="22"/>
        <end position="48"/>
    </location>
</feature>
<evidence type="ECO:0000256" key="1">
    <source>
        <dbReference type="SAM" id="Phobius"/>
    </source>
</evidence>
<keyword evidence="1" id="KW-1133">Transmembrane helix</keyword>
<dbReference type="Proteomes" id="UP001432322">
    <property type="component" value="Unassembled WGS sequence"/>
</dbReference>
<keyword evidence="1" id="KW-0812">Transmembrane</keyword>
<name>A0AAV5WWI6_9BILA</name>
<reference evidence="2" key="1">
    <citation type="submission" date="2023-10" db="EMBL/GenBank/DDBJ databases">
        <title>Genome assembly of Pristionchus species.</title>
        <authorList>
            <person name="Yoshida K."/>
            <person name="Sommer R.J."/>
        </authorList>
    </citation>
    <scope>NUCLEOTIDE SEQUENCE</scope>
    <source>
        <strain evidence="2">RS5133</strain>
    </source>
</reference>
<keyword evidence="3" id="KW-1185">Reference proteome</keyword>
<protein>
    <submittedName>
        <fullName evidence="2">Uncharacterized protein</fullName>
    </submittedName>
</protein>
<sequence length="202" mass="21973">AILRTGCVEEKKMKNAGGTPRWIVLAALATAVLFLLVAIIFLTFGTFFVEALKITGYCAIFVSFTVVGCFCVLLTFATLVINNSLLALSVFVAALIHILLAVPLIVFFALNDSLRKETSLPLLIVFPIELFVAALLAVVAIVAFLEMRKKRTSTPVLISKQVDPPAVAFVTTVNRSPPTSSRRFRALYSFETSSARYLSSPP</sequence>
<dbReference type="AlphaFoldDB" id="A0AAV5WWI6"/>
<comment type="caution">
    <text evidence="2">The sequence shown here is derived from an EMBL/GenBank/DDBJ whole genome shotgun (WGS) entry which is preliminary data.</text>
</comment>
<keyword evidence="1" id="KW-0472">Membrane</keyword>
<feature type="transmembrane region" description="Helical" evidence="1">
    <location>
        <begin position="86"/>
        <end position="110"/>
    </location>
</feature>
<feature type="transmembrane region" description="Helical" evidence="1">
    <location>
        <begin position="54"/>
        <end position="79"/>
    </location>
</feature>
<feature type="transmembrane region" description="Helical" evidence="1">
    <location>
        <begin position="122"/>
        <end position="145"/>
    </location>
</feature>
<organism evidence="2 3">
    <name type="scientific">Pristionchus fissidentatus</name>
    <dbReference type="NCBI Taxonomy" id="1538716"/>
    <lineage>
        <taxon>Eukaryota</taxon>
        <taxon>Metazoa</taxon>
        <taxon>Ecdysozoa</taxon>
        <taxon>Nematoda</taxon>
        <taxon>Chromadorea</taxon>
        <taxon>Rhabditida</taxon>
        <taxon>Rhabditina</taxon>
        <taxon>Diplogasteromorpha</taxon>
        <taxon>Diplogasteroidea</taxon>
        <taxon>Neodiplogasteridae</taxon>
        <taxon>Pristionchus</taxon>
    </lineage>
</organism>
<evidence type="ECO:0000313" key="3">
    <source>
        <dbReference type="Proteomes" id="UP001432322"/>
    </source>
</evidence>
<dbReference type="EMBL" id="BTSY01000007">
    <property type="protein sequence ID" value="GMT36517.1"/>
    <property type="molecule type" value="Genomic_DNA"/>
</dbReference>
<gene>
    <name evidence="2" type="ORF">PFISCL1PPCAC_27814</name>
</gene>
<accession>A0AAV5WWI6</accession>